<dbReference type="InterPro" id="IPR050377">
    <property type="entry name" value="Radical_SAM_PqqE_MftC-like"/>
</dbReference>
<reference evidence="6 7" key="1">
    <citation type="journal article" date="2016" name="Nat. Commun.">
        <title>Thousands of microbial genomes shed light on interconnected biogeochemical processes in an aquifer system.</title>
        <authorList>
            <person name="Anantharaman K."/>
            <person name="Brown C.T."/>
            <person name="Hug L.A."/>
            <person name="Sharon I."/>
            <person name="Castelle C.J."/>
            <person name="Probst A.J."/>
            <person name="Thomas B.C."/>
            <person name="Singh A."/>
            <person name="Wilkins M.J."/>
            <person name="Karaoz U."/>
            <person name="Brodie E.L."/>
            <person name="Williams K.H."/>
            <person name="Hubbard S.S."/>
            <person name="Banfield J.F."/>
        </authorList>
    </citation>
    <scope>NUCLEOTIDE SEQUENCE [LARGE SCALE GENOMIC DNA]</scope>
</reference>
<evidence type="ECO:0000313" key="6">
    <source>
        <dbReference type="EMBL" id="OGL43403.1"/>
    </source>
</evidence>
<gene>
    <name evidence="6" type="ORF">A2042_07435</name>
</gene>
<dbReference type="GO" id="GO:0051536">
    <property type="term" value="F:iron-sulfur cluster binding"/>
    <property type="evidence" value="ECO:0007669"/>
    <property type="project" value="UniProtKB-KW"/>
</dbReference>
<dbReference type="GO" id="GO:0046872">
    <property type="term" value="F:metal ion binding"/>
    <property type="evidence" value="ECO:0007669"/>
    <property type="project" value="UniProtKB-KW"/>
</dbReference>
<dbReference type="Pfam" id="PF04055">
    <property type="entry name" value="Radical_SAM"/>
    <property type="match status" value="1"/>
</dbReference>
<dbReference type="Gene3D" id="3.20.20.70">
    <property type="entry name" value="Aldolase class I"/>
    <property type="match status" value="1"/>
</dbReference>
<dbReference type="CDD" id="cd01335">
    <property type="entry name" value="Radical_SAM"/>
    <property type="match status" value="1"/>
</dbReference>
<evidence type="ECO:0000313" key="7">
    <source>
        <dbReference type="Proteomes" id="UP000178526"/>
    </source>
</evidence>
<dbReference type="Pfam" id="PF13186">
    <property type="entry name" value="SPASM"/>
    <property type="match status" value="1"/>
</dbReference>
<dbReference type="InterPro" id="IPR006638">
    <property type="entry name" value="Elp3/MiaA/NifB-like_rSAM"/>
</dbReference>
<feature type="domain" description="Radical SAM core" evidence="5">
    <location>
        <begin position="1"/>
        <end position="208"/>
    </location>
</feature>
<dbReference type="SUPFAM" id="SSF102114">
    <property type="entry name" value="Radical SAM enzymes"/>
    <property type="match status" value="1"/>
</dbReference>
<dbReference type="PANTHER" id="PTHR11228:SF7">
    <property type="entry name" value="PQQA PEPTIDE CYCLASE"/>
    <property type="match status" value="1"/>
</dbReference>
<dbReference type="SFLD" id="SFLDS00029">
    <property type="entry name" value="Radical_SAM"/>
    <property type="match status" value="1"/>
</dbReference>
<dbReference type="CDD" id="cd21109">
    <property type="entry name" value="SPASM"/>
    <property type="match status" value="1"/>
</dbReference>
<comment type="caution">
    <text evidence="6">The sequence shown here is derived from an EMBL/GenBank/DDBJ whole genome shotgun (WGS) entry which is preliminary data.</text>
</comment>
<proteinExistence type="predicted"/>
<dbReference type="InterPro" id="IPR058240">
    <property type="entry name" value="rSAM_sf"/>
</dbReference>
<protein>
    <recommendedName>
        <fullName evidence="5">Radical SAM core domain-containing protein</fullName>
    </recommendedName>
</protein>
<dbReference type="SMART" id="SM00729">
    <property type="entry name" value="Elp3"/>
    <property type="match status" value="1"/>
</dbReference>
<accession>A0A1F7RPF6</accession>
<dbReference type="InterPro" id="IPR007197">
    <property type="entry name" value="rSAM"/>
</dbReference>
<dbReference type="AlphaFoldDB" id="A0A1F7RPF6"/>
<sequence>MEACYITTFRCNAHCLMCDIWKKPPGDRKEIGHELLEKLPEGLKKINITGGEPGLRKDLLEIVSTLHKKTNKIDISTNGYFTERLVEVGKKFPDVAFRISAEGFPDLNDKLRGIKNGFDRALKTVIRLKEVGVQNVGFGIVISDKNKDDLLDLYHLCAMMGIEFGSSTMHNSFYFNKFDNKIEDIDNTVEKMYKFIESLLQSKRKDIKLRIKDWGRAFINYGLLKHIQGEKRPIPCGAATELFFLDPYGQILACNGSETPWIMGDLKEKSFNEIWHSKQAEKIRKTVAECQRNCWMVGSARPAMRTYPWIPLLWIIKNKIKLVMKKNIWC</sequence>
<keyword evidence="4" id="KW-0411">Iron-sulfur</keyword>
<dbReference type="InterPro" id="IPR023885">
    <property type="entry name" value="4Fe4S-binding_SPASM_dom"/>
</dbReference>
<dbReference type="PANTHER" id="PTHR11228">
    <property type="entry name" value="RADICAL SAM DOMAIN PROTEIN"/>
    <property type="match status" value="1"/>
</dbReference>
<dbReference type="SFLD" id="SFLDG01067">
    <property type="entry name" value="SPASM/twitch_domain_containing"/>
    <property type="match status" value="1"/>
</dbReference>
<evidence type="ECO:0000256" key="4">
    <source>
        <dbReference type="ARBA" id="ARBA00023014"/>
    </source>
</evidence>
<keyword evidence="1" id="KW-0949">S-adenosyl-L-methionine</keyword>
<evidence type="ECO:0000256" key="3">
    <source>
        <dbReference type="ARBA" id="ARBA00023004"/>
    </source>
</evidence>
<dbReference type="PROSITE" id="PS51918">
    <property type="entry name" value="RADICAL_SAM"/>
    <property type="match status" value="1"/>
</dbReference>
<evidence type="ECO:0000259" key="5">
    <source>
        <dbReference type="PROSITE" id="PS51918"/>
    </source>
</evidence>
<evidence type="ECO:0000256" key="1">
    <source>
        <dbReference type="ARBA" id="ARBA00022691"/>
    </source>
</evidence>
<dbReference type="GO" id="GO:0003824">
    <property type="term" value="F:catalytic activity"/>
    <property type="evidence" value="ECO:0007669"/>
    <property type="project" value="InterPro"/>
</dbReference>
<dbReference type="Proteomes" id="UP000178526">
    <property type="component" value="Unassembled WGS sequence"/>
</dbReference>
<keyword evidence="2" id="KW-0479">Metal-binding</keyword>
<name>A0A1F7RPF6_9BACT</name>
<dbReference type="EMBL" id="MGDB01000001">
    <property type="protein sequence ID" value="OGL43403.1"/>
    <property type="molecule type" value="Genomic_DNA"/>
</dbReference>
<keyword evidence="3" id="KW-0408">Iron</keyword>
<dbReference type="InterPro" id="IPR013785">
    <property type="entry name" value="Aldolase_TIM"/>
</dbReference>
<organism evidence="6 7">
    <name type="scientific">Candidatus Schekmanbacteria bacterium GWA2_38_11</name>
    <dbReference type="NCBI Taxonomy" id="1817876"/>
    <lineage>
        <taxon>Bacteria</taxon>
        <taxon>Candidatus Schekmaniibacteriota</taxon>
    </lineage>
</organism>
<evidence type="ECO:0000256" key="2">
    <source>
        <dbReference type="ARBA" id="ARBA00022723"/>
    </source>
</evidence>